<feature type="compositionally biased region" description="Basic and acidic residues" evidence="1">
    <location>
        <begin position="239"/>
        <end position="257"/>
    </location>
</feature>
<dbReference type="GeneID" id="85440116"/>
<organism evidence="2 3">
    <name type="scientific">Colletotrichum navitas</name>
    <dbReference type="NCBI Taxonomy" id="681940"/>
    <lineage>
        <taxon>Eukaryota</taxon>
        <taxon>Fungi</taxon>
        <taxon>Dikarya</taxon>
        <taxon>Ascomycota</taxon>
        <taxon>Pezizomycotina</taxon>
        <taxon>Sordariomycetes</taxon>
        <taxon>Hypocreomycetidae</taxon>
        <taxon>Glomerellales</taxon>
        <taxon>Glomerellaceae</taxon>
        <taxon>Colletotrichum</taxon>
        <taxon>Colletotrichum graminicola species complex</taxon>
    </lineage>
</organism>
<dbReference type="Proteomes" id="UP001230504">
    <property type="component" value="Unassembled WGS sequence"/>
</dbReference>
<evidence type="ECO:0008006" key="4">
    <source>
        <dbReference type="Google" id="ProtNLM"/>
    </source>
</evidence>
<comment type="caution">
    <text evidence="2">The sequence shown here is derived from an EMBL/GenBank/DDBJ whole genome shotgun (WGS) entry which is preliminary data.</text>
</comment>
<evidence type="ECO:0000313" key="2">
    <source>
        <dbReference type="EMBL" id="KAK1572753.1"/>
    </source>
</evidence>
<accession>A0AAD8PMI1</accession>
<feature type="compositionally biased region" description="Gly residues" evidence="1">
    <location>
        <begin position="65"/>
        <end position="82"/>
    </location>
</feature>
<evidence type="ECO:0000313" key="3">
    <source>
        <dbReference type="Proteomes" id="UP001230504"/>
    </source>
</evidence>
<protein>
    <recommendedName>
        <fullName evidence="4">Cell surface protein</fullName>
    </recommendedName>
</protein>
<feature type="compositionally biased region" description="Gly residues" evidence="1">
    <location>
        <begin position="124"/>
        <end position="152"/>
    </location>
</feature>
<gene>
    <name evidence="2" type="ORF">LY79DRAFT_526878</name>
</gene>
<feature type="compositionally biased region" description="Basic and acidic residues" evidence="1">
    <location>
        <begin position="38"/>
        <end position="48"/>
    </location>
</feature>
<dbReference type="AlphaFoldDB" id="A0AAD8PMI1"/>
<feature type="compositionally biased region" description="Low complexity" evidence="1">
    <location>
        <begin position="153"/>
        <end position="163"/>
    </location>
</feature>
<dbReference type="EMBL" id="JAHLJV010000104">
    <property type="protein sequence ID" value="KAK1572753.1"/>
    <property type="molecule type" value="Genomic_DNA"/>
</dbReference>
<reference evidence="2" key="1">
    <citation type="submission" date="2021-06" db="EMBL/GenBank/DDBJ databases">
        <title>Comparative genomics, transcriptomics and evolutionary studies reveal genomic signatures of adaptation to plant cell wall in hemibiotrophic fungi.</title>
        <authorList>
            <consortium name="DOE Joint Genome Institute"/>
            <person name="Baroncelli R."/>
            <person name="Diaz J.F."/>
            <person name="Benocci T."/>
            <person name="Peng M."/>
            <person name="Battaglia E."/>
            <person name="Haridas S."/>
            <person name="Andreopoulos W."/>
            <person name="Labutti K."/>
            <person name="Pangilinan J."/>
            <person name="Floch G.L."/>
            <person name="Makela M.R."/>
            <person name="Henrissat B."/>
            <person name="Grigoriev I.V."/>
            <person name="Crouch J.A."/>
            <person name="De Vries R.P."/>
            <person name="Sukno S.A."/>
            <person name="Thon M.R."/>
        </authorList>
    </citation>
    <scope>NUCLEOTIDE SEQUENCE</scope>
    <source>
        <strain evidence="2">CBS 125086</strain>
    </source>
</reference>
<feature type="compositionally biased region" description="Low complexity" evidence="1">
    <location>
        <begin position="182"/>
        <end position="196"/>
    </location>
</feature>
<proteinExistence type="predicted"/>
<evidence type="ECO:0000256" key="1">
    <source>
        <dbReference type="SAM" id="MobiDB-lite"/>
    </source>
</evidence>
<feature type="region of interest" description="Disordered" evidence="1">
    <location>
        <begin position="1"/>
        <end position="324"/>
    </location>
</feature>
<feature type="compositionally biased region" description="Gly residues" evidence="1">
    <location>
        <begin position="164"/>
        <end position="181"/>
    </location>
</feature>
<name>A0AAD8PMI1_9PEZI</name>
<feature type="compositionally biased region" description="Basic and acidic residues" evidence="1">
    <location>
        <begin position="108"/>
        <end position="122"/>
    </location>
</feature>
<feature type="compositionally biased region" description="Low complexity" evidence="1">
    <location>
        <begin position="52"/>
        <end position="64"/>
    </location>
</feature>
<feature type="compositionally biased region" description="Basic and acidic residues" evidence="1">
    <location>
        <begin position="7"/>
        <end position="21"/>
    </location>
</feature>
<feature type="compositionally biased region" description="Polar residues" evidence="1">
    <location>
        <begin position="261"/>
        <end position="274"/>
    </location>
</feature>
<dbReference type="PANTHER" id="PTHR39606:SF1">
    <property type="entry name" value="CELL SURFACE PROTEIN"/>
    <property type="match status" value="1"/>
</dbReference>
<dbReference type="PANTHER" id="PTHR39606">
    <property type="entry name" value="SURFACE PROTEIN, PUTATIVE-RELATED"/>
    <property type="match status" value="1"/>
</dbReference>
<dbReference type="RefSeq" id="XP_060408537.1">
    <property type="nucleotide sequence ID" value="XM_060555876.1"/>
</dbReference>
<keyword evidence="3" id="KW-1185">Reference proteome</keyword>
<sequence length="324" mass="31905">MSSIVNKVKDALHSDKKHEQPEGTSGPHGSRAANAADPRIDSDRDHRANPAGTTGTHTGTHTGTTGSGLTGSHGTTGSGLTGSHGTTGTTCYNDPDGVHGPHGGRVANKVDPRVDSDRDHRGAPGSGLTGSHGTTGSGLTGSHGTTGSGLTGSHGTTGTHTGTTGSGLTGSHGTTGSGLTGSHGTTGTHNTHGNSSLTGNPNTGATGGVSNTHNAAGHVGSAVSGTHGTGPAPNTAGPHKSDAMNKVDPRVDSDLDGSKTVGGNKTYAQDTTSGVAKDPTDAAQVPPSVLAQHIGEPQIAHGDHGHGRARRNSKVSHQETHRGL</sequence>
<feature type="compositionally biased region" description="Polar residues" evidence="1">
    <location>
        <begin position="197"/>
        <end position="214"/>
    </location>
</feature>